<protein>
    <recommendedName>
        <fullName evidence="1">N-acetyltransferase domain-containing protein</fullName>
    </recommendedName>
</protein>
<dbReference type="RefSeq" id="WP_284208240.1">
    <property type="nucleotide sequence ID" value="NZ_BSOZ01000031.1"/>
</dbReference>
<accession>A0ABQ6BUF7</accession>
<dbReference type="PANTHER" id="PTHR43792">
    <property type="entry name" value="GNAT FAMILY, PUTATIVE (AFU_ORTHOLOGUE AFUA_3G00765)-RELATED-RELATED"/>
    <property type="match status" value="1"/>
</dbReference>
<dbReference type="Gene3D" id="1.25.40.10">
    <property type="entry name" value="Tetratricopeptide repeat domain"/>
    <property type="match status" value="1"/>
</dbReference>
<dbReference type="InterPro" id="IPR016181">
    <property type="entry name" value="Acyl_CoA_acyltransferase"/>
</dbReference>
<dbReference type="InterPro" id="IPR000182">
    <property type="entry name" value="GNAT_dom"/>
</dbReference>
<dbReference type="SUPFAM" id="SSF48452">
    <property type="entry name" value="TPR-like"/>
    <property type="match status" value="1"/>
</dbReference>
<dbReference type="InterPro" id="IPR011990">
    <property type="entry name" value="TPR-like_helical_dom_sf"/>
</dbReference>
<organism evidence="2 3">
    <name type="scientific">Chitiniphilus shinanonensis</name>
    <dbReference type="NCBI Taxonomy" id="553088"/>
    <lineage>
        <taxon>Bacteria</taxon>
        <taxon>Pseudomonadati</taxon>
        <taxon>Pseudomonadota</taxon>
        <taxon>Betaproteobacteria</taxon>
        <taxon>Neisseriales</taxon>
        <taxon>Chitinibacteraceae</taxon>
        <taxon>Chitiniphilus</taxon>
    </lineage>
</organism>
<keyword evidence="3" id="KW-1185">Reference proteome</keyword>
<feature type="domain" description="N-acetyltransferase" evidence="1">
    <location>
        <begin position="464"/>
        <end position="613"/>
    </location>
</feature>
<dbReference type="InterPro" id="IPR051531">
    <property type="entry name" value="N-acetyltransferase"/>
</dbReference>
<dbReference type="EMBL" id="BSOZ01000031">
    <property type="protein sequence ID" value="GLS04982.1"/>
    <property type="molecule type" value="Genomic_DNA"/>
</dbReference>
<dbReference type="SUPFAM" id="SSF55729">
    <property type="entry name" value="Acyl-CoA N-acyltransferases (Nat)"/>
    <property type="match status" value="1"/>
</dbReference>
<dbReference type="Proteomes" id="UP001156836">
    <property type="component" value="Unassembled WGS sequence"/>
</dbReference>
<name>A0ABQ6BUF7_9NEIS</name>
<evidence type="ECO:0000313" key="2">
    <source>
        <dbReference type="EMBL" id="GLS04982.1"/>
    </source>
</evidence>
<evidence type="ECO:0000259" key="1">
    <source>
        <dbReference type="PROSITE" id="PS51186"/>
    </source>
</evidence>
<dbReference type="Gene3D" id="3.40.630.30">
    <property type="match status" value="1"/>
</dbReference>
<gene>
    <name evidence="2" type="ORF">GCM10007860_21310</name>
</gene>
<reference evidence="3" key="1">
    <citation type="journal article" date="2019" name="Int. J. Syst. Evol. Microbiol.">
        <title>The Global Catalogue of Microorganisms (GCM) 10K type strain sequencing project: providing services to taxonomists for standard genome sequencing and annotation.</title>
        <authorList>
            <consortium name="The Broad Institute Genomics Platform"/>
            <consortium name="The Broad Institute Genome Sequencing Center for Infectious Disease"/>
            <person name="Wu L."/>
            <person name="Ma J."/>
        </authorList>
    </citation>
    <scope>NUCLEOTIDE SEQUENCE [LARGE SCALE GENOMIC DNA]</scope>
    <source>
        <strain evidence="3">NBRC 104970</strain>
    </source>
</reference>
<evidence type="ECO:0000313" key="3">
    <source>
        <dbReference type="Proteomes" id="UP001156836"/>
    </source>
</evidence>
<dbReference type="Pfam" id="PF13302">
    <property type="entry name" value="Acetyltransf_3"/>
    <property type="match status" value="1"/>
</dbReference>
<sequence>MQATAAPQVDPGDESLAAVPFAGLAGVHPDLADWLATPRLAQAWADAIVDGWLAAEAAGGIDAAAPFTVLDLAPGEGRLCASLLPRVQARLAALGRGHWQVDYRDDDHVAAPGANPVVWLAAGALGQPLPALFGVHYERTLRGELLATPGDAPHRYTLRCDWQPLDAAVLGVLPGDYLAHVNSAGFSVPLATLARLDALAEASAGRFLLLAVDYGVVEARDVRLGALHPPAEFTVGSDRLPLNLHAIACRQQAQGATVRASQQHTAGAVMYLAWCDVAHDGTALADLLAERLAGCGPDAHAATLDAAEHLPPRLALLQTSEHDPEVCGRLLPALLEASPEDAVARSAWRNALRGVAAQPMLLDGPFQYELARAAWRLGNLALARHQLTWLRTEWPEHPDVCHLLAEVEIAAGHGELAPPLLRQALAAHPDHEALQALLAQCESRATARAALSWCPAALPRDGELTLEPLGPEHADALFPQYRDPQIGVMTRLPDFDTPGAMADWLGEAAASNRHGYAVLHADGGAIGVVSAAWHDGAAYLHFWLGADWQGHGLAARAVQLALCAMPDGAQLYTSVYRDNHRSRRVLDRVGFTPLDCRAAAPDDGLIFMRWPAGGDVAGLARLLRGLESPIVLAGDME</sequence>
<proteinExistence type="predicted"/>
<dbReference type="PROSITE" id="PS51186">
    <property type="entry name" value="GNAT"/>
    <property type="match status" value="1"/>
</dbReference>
<comment type="caution">
    <text evidence="2">The sequence shown here is derived from an EMBL/GenBank/DDBJ whole genome shotgun (WGS) entry which is preliminary data.</text>
</comment>
<dbReference type="Pfam" id="PF14559">
    <property type="entry name" value="TPR_19"/>
    <property type="match status" value="1"/>
</dbReference>